<protein>
    <recommendedName>
        <fullName evidence="4">ABC transporter permease</fullName>
    </recommendedName>
</protein>
<feature type="transmembrane region" description="Helical" evidence="1">
    <location>
        <begin position="57"/>
        <end position="76"/>
    </location>
</feature>
<dbReference type="AlphaFoldDB" id="A0AB36BDM5"/>
<reference evidence="2" key="1">
    <citation type="journal article" date="2019" name="Nat. Med.">
        <title>A library of human gut bacterial isolates paired with longitudinal multiomics data enables mechanistic microbiome research.</title>
        <authorList>
            <person name="Poyet M."/>
            <person name="Groussin M."/>
            <person name="Gibbons S.M."/>
            <person name="Avila-Pacheco J."/>
            <person name="Jiang X."/>
            <person name="Kearney S.M."/>
            <person name="Perrotta A.R."/>
            <person name="Berdy B."/>
            <person name="Zhao S."/>
            <person name="Lieberman T.D."/>
            <person name="Swanson P.K."/>
            <person name="Smith M."/>
            <person name="Roesemann S."/>
            <person name="Alexander J.E."/>
            <person name="Rich S.A."/>
            <person name="Livny J."/>
            <person name="Vlamakis H."/>
            <person name="Clish C."/>
            <person name="Bullock K."/>
            <person name="Deik A."/>
            <person name="Scott J."/>
            <person name="Pierce K.A."/>
            <person name="Xavier R.J."/>
            <person name="Alm E.J."/>
        </authorList>
    </citation>
    <scope>NUCLEOTIDE SEQUENCE</scope>
    <source>
        <strain evidence="2">BIOML-A12</strain>
    </source>
</reference>
<comment type="caution">
    <text evidence="2">The sequence shown here is derived from an EMBL/GenBank/DDBJ whole genome shotgun (WGS) entry which is preliminary data.</text>
</comment>
<accession>A0AB36BDM5</accession>
<dbReference type="Proteomes" id="UP000604383">
    <property type="component" value="Unassembled WGS sequence"/>
</dbReference>
<proteinExistence type="predicted"/>
<evidence type="ECO:0000313" key="3">
    <source>
        <dbReference type="Proteomes" id="UP000604383"/>
    </source>
</evidence>
<evidence type="ECO:0008006" key="4">
    <source>
        <dbReference type="Google" id="ProtNLM"/>
    </source>
</evidence>
<organism evidence="2 3">
    <name type="scientific">Clostridium innocuum</name>
    <dbReference type="NCBI Taxonomy" id="1522"/>
    <lineage>
        <taxon>Bacteria</taxon>
        <taxon>Bacillati</taxon>
        <taxon>Bacillota</taxon>
        <taxon>Clostridia</taxon>
        <taxon>Eubacteriales</taxon>
        <taxon>Clostridiaceae</taxon>
        <taxon>Clostridium</taxon>
    </lineage>
</organism>
<feature type="transmembrane region" description="Helical" evidence="1">
    <location>
        <begin position="82"/>
        <end position="109"/>
    </location>
</feature>
<evidence type="ECO:0000313" key="2">
    <source>
        <dbReference type="EMBL" id="MZH58383.1"/>
    </source>
</evidence>
<feature type="transmembrane region" description="Helical" evidence="1">
    <location>
        <begin position="16"/>
        <end position="37"/>
    </location>
</feature>
<name>A0AB36BDM5_CLOIN</name>
<gene>
    <name evidence="2" type="ORF">GT664_22175</name>
</gene>
<sequence>MLSLYEFLWNVFNSKTVLIIGAWASLPLTLILIVMFVRKQNRDERGWKIKGKASAIAFIYFIIMANLLAKAVGAMVPDTLEVGYVFCANVIQWLYDTMIFIEIIAILILNKIE</sequence>
<keyword evidence="1" id="KW-0812">Transmembrane</keyword>
<dbReference type="RefSeq" id="WP_009269613.1">
    <property type="nucleotide sequence ID" value="NZ_BAABXQ010000002.1"/>
</dbReference>
<dbReference type="EMBL" id="WWTN01000082">
    <property type="protein sequence ID" value="MZH58383.1"/>
    <property type="molecule type" value="Genomic_DNA"/>
</dbReference>
<evidence type="ECO:0000256" key="1">
    <source>
        <dbReference type="SAM" id="Phobius"/>
    </source>
</evidence>
<keyword evidence="1" id="KW-0472">Membrane</keyword>
<keyword evidence="1" id="KW-1133">Transmembrane helix</keyword>